<keyword evidence="2" id="KW-1185">Reference proteome</keyword>
<reference evidence="1 2" key="1">
    <citation type="submission" date="2021-08" db="EMBL/GenBank/DDBJ databases">
        <title>Draft Genome Sequence of Phanerochaete sordida strain YK-624.</title>
        <authorList>
            <person name="Mori T."/>
            <person name="Dohra H."/>
            <person name="Suzuki T."/>
            <person name="Kawagishi H."/>
            <person name="Hirai H."/>
        </authorList>
    </citation>
    <scope>NUCLEOTIDE SEQUENCE [LARGE SCALE GENOMIC DNA]</scope>
    <source>
        <strain evidence="1 2">YK-624</strain>
    </source>
</reference>
<dbReference type="EMBL" id="BPQB01000009">
    <property type="protein sequence ID" value="GJE88318.1"/>
    <property type="molecule type" value="Genomic_DNA"/>
</dbReference>
<sequence length="596" mass="66053">MEPGFPLEVQAATPRSFLSLTSQADVDRAIAARSREVKRIEEEKRLLRHRRNALAPINMRLPPEVLSEIFLTLFRSHRHNLAAAVKFPVFPHAWMTVTFVCQYWRSVAFRTSRLWAHIIFTRADNRPDRIERISVWIARSGRLPLVIEQLELILSVTRVSYIPGPSIMALVMREAHRVKQLALAFGGPIVHLHKGSSFHSPVLNNITIVQVAEVAPESIALLRSSRWPQLGSVRFIESSSLLMRAFTRTTLTTLYVKRCNPALPVSEWLTILSRLPSLAELTLIHSVNLDESPARGPLVTMPALQYLYIEDAKTGLSSAQMLSRLAIPSTTRAHIAGAKPVKEADFSVILAQISAKATGKGVIGEPWVARICAADYVQDPNQVTLVIYATNRQQKLDTGSDIDDSKAGLSVTLALDPTTSIREQVIRTFYSHVAVSDVEGIVFGGPIKSRETFDMLLRPQMVRRLDASTHYLTGLRLVALLGMSTADGDAASFPYPKLSRLSLRLAGCPPAQTDDERTGRAHAFTRRLVDTLETRARHGLRLQHVSFTSMCGDDGTDAYEEDLVRLRALVGSLSILPRIKDAVSGCDSCIEVIDGN</sequence>
<evidence type="ECO:0000313" key="1">
    <source>
        <dbReference type="EMBL" id="GJE88318.1"/>
    </source>
</evidence>
<accession>A0A9P3LBQ0</accession>
<name>A0A9P3LBQ0_9APHY</name>
<evidence type="ECO:0008006" key="3">
    <source>
        <dbReference type="Google" id="ProtNLM"/>
    </source>
</evidence>
<protein>
    <recommendedName>
        <fullName evidence="3">F-box domain-containing protein</fullName>
    </recommendedName>
</protein>
<dbReference type="Proteomes" id="UP000703269">
    <property type="component" value="Unassembled WGS sequence"/>
</dbReference>
<comment type="caution">
    <text evidence="1">The sequence shown here is derived from an EMBL/GenBank/DDBJ whole genome shotgun (WGS) entry which is preliminary data.</text>
</comment>
<dbReference type="Gene3D" id="1.20.1280.50">
    <property type="match status" value="1"/>
</dbReference>
<gene>
    <name evidence="1" type="ORF">PsYK624_044010</name>
</gene>
<organism evidence="1 2">
    <name type="scientific">Phanerochaete sordida</name>
    <dbReference type="NCBI Taxonomy" id="48140"/>
    <lineage>
        <taxon>Eukaryota</taxon>
        <taxon>Fungi</taxon>
        <taxon>Dikarya</taxon>
        <taxon>Basidiomycota</taxon>
        <taxon>Agaricomycotina</taxon>
        <taxon>Agaricomycetes</taxon>
        <taxon>Polyporales</taxon>
        <taxon>Phanerochaetaceae</taxon>
        <taxon>Phanerochaete</taxon>
    </lineage>
</organism>
<dbReference type="OrthoDB" id="2802834at2759"/>
<evidence type="ECO:0000313" key="2">
    <source>
        <dbReference type="Proteomes" id="UP000703269"/>
    </source>
</evidence>
<proteinExistence type="predicted"/>
<dbReference type="AlphaFoldDB" id="A0A9P3LBQ0"/>